<keyword evidence="1" id="KW-1133">Transmembrane helix</keyword>
<dbReference type="AlphaFoldDB" id="A0AAW0H0P0"/>
<dbReference type="EMBL" id="JASBNA010000001">
    <property type="protein sequence ID" value="KAK7696376.1"/>
    <property type="molecule type" value="Genomic_DNA"/>
</dbReference>
<organism evidence="3 4">
    <name type="scientific">Cerrena zonata</name>
    <dbReference type="NCBI Taxonomy" id="2478898"/>
    <lineage>
        <taxon>Eukaryota</taxon>
        <taxon>Fungi</taxon>
        <taxon>Dikarya</taxon>
        <taxon>Basidiomycota</taxon>
        <taxon>Agaricomycotina</taxon>
        <taxon>Agaricomycetes</taxon>
        <taxon>Polyporales</taxon>
        <taxon>Cerrenaceae</taxon>
        <taxon>Cerrena</taxon>
    </lineage>
</organism>
<feature type="chain" id="PRO_5043698885" evidence="2">
    <location>
        <begin position="20"/>
        <end position="187"/>
    </location>
</feature>
<protein>
    <submittedName>
        <fullName evidence="3">Uncharacterized protein</fullName>
    </submittedName>
</protein>
<keyword evidence="4" id="KW-1185">Reference proteome</keyword>
<dbReference type="Proteomes" id="UP001385951">
    <property type="component" value="Unassembled WGS sequence"/>
</dbReference>
<evidence type="ECO:0000313" key="3">
    <source>
        <dbReference type="EMBL" id="KAK7696376.1"/>
    </source>
</evidence>
<keyword evidence="1" id="KW-0472">Membrane</keyword>
<proteinExistence type="predicted"/>
<reference evidence="3 4" key="1">
    <citation type="submission" date="2022-09" db="EMBL/GenBank/DDBJ databases">
        <authorList>
            <person name="Palmer J.M."/>
        </authorList>
    </citation>
    <scope>NUCLEOTIDE SEQUENCE [LARGE SCALE GENOMIC DNA]</scope>
    <source>
        <strain evidence="3 4">DSM 7382</strain>
    </source>
</reference>
<evidence type="ECO:0000256" key="1">
    <source>
        <dbReference type="SAM" id="Phobius"/>
    </source>
</evidence>
<sequence length="187" mass="19788">MHLLYQLISLAVSCTGVVGVSSACDGLGSRATDSLTENIALVVVNTTIPHTNDTASRLVLSFGAAETGARLFFLSTFASSPENDFPSFSLSNETLIANQLVNGSPVGIATSRVVSPGARPAFLVSGALPLVLLNLTALLRLLLTEMLIRSPSVPRRLLPIPELMSYGRPTVPLMNTCSTSACLRRFK</sequence>
<evidence type="ECO:0000256" key="2">
    <source>
        <dbReference type="SAM" id="SignalP"/>
    </source>
</evidence>
<comment type="caution">
    <text evidence="3">The sequence shown here is derived from an EMBL/GenBank/DDBJ whole genome shotgun (WGS) entry which is preliminary data.</text>
</comment>
<feature type="signal peptide" evidence="2">
    <location>
        <begin position="1"/>
        <end position="19"/>
    </location>
</feature>
<evidence type="ECO:0000313" key="4">
    <source>
        <dbReference type="Proteomes" id="UP001385951"/>
    </source>
</evidence>
<accession>A0AAW0H0P0</accession>
<name>A0AAW0H0P0_9APHY</name>
<feature type="transmembrane region" description="Helical" evidence="1">
    <location>
        <begin position="121"/>
        <end position="143"/>
    </location>
</feature>
<keyword evidence="2" id="KW-0732">Signal</keyword>
<gene>
    <name evidence="3" type="ORF">QCA50_001030</name>
</gene>
<keyword evidence="1" id="KW-0812">Transmembrane</keyword>